<dbReference type="Gene3D" id="1.10.8.430">
    <property type="entry name" value="Helical domain of apoptotic protease-activating factors"/>
    <property type="match status" value="1"/>
</dbReference>
<evidence type="ECO:0000256" key="3">
    <source>
        <dbReference type="ARBA" id="ARBA00022821"/>
    </source>
</evidence>
<feature type="domain" description="TIR" evidence="5">
    <location>
        <begin position="18"/>
        <end position="187"/>
    </location>
</feature>
<evidence type="ECO:0000256" key="2">
    <source>
        <dbReference type="ARBA" id="ARBA00022737"/>
    </source>
</evidence>
<keyword evidence="1" id="KW-0433">Leucine-rich repeat</keyword>
<dbReference type="SUPFAM" id="SSF52540">
    <property type="entry name" value="P-loop containing nucleoside triphosphate hydrolases"/>
    <property type="match status" value="1"/>
</dbReference>
<dbReference type="SUPFAM" id="SSF52058">
    <property type="entry name" value="L domain-like"/>
    <property type="match status" value="1"/>
</dbReference>
<dbReference type="InterPro" id="IPR002182">
    <property type="entry name" value="NB-ARC"/>
</dbReference>
<dbReference type="Gene3D" id="3.40.50.10140">
    <property type="entry name" value="Toll/interleukin-1 receptor homology (TIR) domain"/>
    <property type="match status" value="1"/>
</dbReference>
<dbReference type="AlphaFoldDB" id="A0A0B2SLI0"/>
<dbReference type="Gene3D" id="3.80.10.10">
    <property type="entry name" value="Ribonuclease Inhibitor"/>
    <property type="match status" value="3"/>
</dbReference>
<accession>A0A0B2SLI0</accession>
<dbReference type="InterPro" id="IPR027417">
    <property type="entry name" value="P-loop_NTPase"/>
</dbReference>
<dbReference type="InterPro" id="IPR058192">
    <property type="entry name" value="WHD_ROQ1-like"/>
</dbReference>
<name>A0A0B2SLI0_GLYSO</name>
<dbReference type="EMBL" id="KN641974">
    <property type="protein sequence ID" value="KHN45708.1"/>
    <property type="molecule type" value="Genomic_DNA"/>
</dbReference>
<dbReference type="InterPro" id="IPR036390">
    <property type="entry name" value="WH_DNA-bd_sf"/>
</dbReference>
<evidence type="ECO:0000259" key="5">
    <source>
        <dbReference type="PROSITE" id="PS50104"/>
    </source>
</evidence>
<dbReference type="PRINTS" id="PR00364">
    <property type="entry name" value="DISEASERSIST"/>
</dbReference>
<dbReference type="SMART" id="SM00255">
    <property type="entry name" value="TIR"/>
    <property type="match status" value="1"/>
</dbReference>
<evidence type="ECO:0000313" key="6">
    <source>
        <dbReference type="EMBL" id="KHN45708.1"/>
    </source>
</evidence>
<keyword evidence="2" id="KW-0677">Repeat</keyword>
<keyword evidence="4" id="KW-0520">NAD</keyword>
<dbReference type="Gene3D" id="3.40.50.300">
    <property type="entry name" value="P-loop containing nucleotide triphosphate hydrolases"/>
    <property type="match status" value="1"/>
</dbReference>
<proteinExistence type="predicted"/>
<dbReference type="GO" id="GO:0006952">
    <property type="term" value="P:defense response"/>
    <property type="evidence" value="ECO:0007669"/>
    <property type="project" value="UniProtKB-KW"/>
</dbReference>
<dbReference type="Pfam" id="PF01582">
    <property type="entry name" value="TIR"/>
    <property type="match status" value="1"/>
</dbReference>
<dbReference type="InterPro" id="IPR035897">
    <property type="entry name" value="Toll_tir_struct_dom_sf"/>
</dbReference>
<dbReference type="SUPFAM" id="SSF52200">
    <property type="entry name" value="Toll/Interleukin receptor TIR domain"/>
    <property type="match status" value="1"/>
</dbReference>
<dbReference type="GO" id="GO:0043531">
    <property type="term" value="F:ADP binding"/>
    <property type="evidence" value="ECO:0007669"/>
    <property type="project" value="InterPro"/>
</dbReference>
<dbReference type="InterPro" id="IPR000157">
    <property type="entry name" value="TIR_dom"/>
</dbReference>
<keyword evidence="3" id="KW-0611">Plant defense</keyword>
<reference evidence="6" key="1">
    <citation type="submission" date="2014-07" db="EMBL/GenBank/DDBJ databases">
        <title>Identification of a novel salt tolerance gene in wild soybean by whole-genome sequencing.</title>
        <authorList>
            <person name="Lam H.-M."/>
            <person name="Qi X."/>
            <person name="Li M.-W."/>
            <person name="Liu X."/>
            <person name="Xie M."/>
            <person name="Ni M."/>
            <person name="Xu X."/>
        </authorList>
    </citation>
    <scope>NUCLEOTIDE SEQUENCE [LARGE SCALE GENOMIC DNA]</scope>
    <source>
        <tissue evidence="6">Root</tissue>
    </source>
</reference>
<dbReference type="PANTHER" id="PTHR11017">
    <property type="entry name" value="LEUCINE-RICH REPEAT-CONTAINING PROTEIN"/>
    <property type="match status" value="1"/>
</dbReference>
<evidence type="ECO:0000256" key="1">
    <source>
        <dbReference type="ARBA" id="ARBA00022614"/>
    </source>
</evidence>
<dbReference type="PANTHER" id="PTHR11017:SF259">
    <property type="entry name" value="ADP-RIBOSYL CYCLASE_CYCLIC ADP-RIBOSE HYDROLASE"/>
    <property type="match status" value="1"/>
</dbReference>
<dbReference type="Proteomes" id="UP000053555">
    <property type="component" value="Unassembled WGS sequence"/>
</dbReference>
<gene>
    <name evidence="6" type="ORF">glysoja_046978</name>
</gene>
<dbReference type="Pfam" id="PF00931">
    <property type="entry name" value="NB-ARC"/>
    <property type="match status" value="1"/>
</dbReference>
<protein>
    <submittedName>
        <fullName evidence="6">TMV resistance protein N</fullName>
    </submittedName>
</protein>
<dbReference type="PROSITE" id="PS50104">
    <property type="entry name" value="TIR"/>
    <property type="match status" value="1"/>
</dbReference>
<dbReference type="InterPro" id="IPR042197">
    <property type="entry name" value="Apaf_helical"/>
</dbReference>
<dbReference type="GO" id="GO:0007165">
    <property type="term" value="P:signal transduction"/>
    <property type="evidence" value="ECO:0007669"/>
    <property type="project" value="InterPro"/>
</dbReference>
<dbReference type="FunFam" id="3.40.50.10140:FF:000007">
    <property type="entry name" value="Disease resistance protein (TIR-NBS-LRR class)"/>
    <property type="match status" value="1"/>
</dbReference>
<dbReference type="Pfam" id="PF23282">
    <property type="entry name" value="WHD_ROQ1"/>
    <property type="match status" value="1"/>
</dbReference>
<dbReference type="SMR" id="A0A0B2SLI0"/>
<evidence type="ECO:0000256" key="4">
    <source>
        <dbReference type="ARBA" id="ARBA00023027"/>
    </source>
</evidence>
<dbReference type="InterPro" id="IPR044974">
    <property type="entry name" value="Disease_R_plants"/>
</dbReference>
<organism evidence="6">
    <name type="scientific">Glycine soja</name>
    <name type="common">Wild soybean</name>
    <dbReference type="NCBI Taxonomy" id="3848"/>
    <lineage>
        <taxon>Eukaryota</taxon>
        <taxon>Viridiplantae</taxon>
        <taxon>Streptophyta</taxon>
        <taxon>Embryophyta</taxon>
        <taxon>Tracheophyta</taxon>
        <taxon>Spermatophyta</taxon>
        <taxon>Magnoliopsida</taxon>
        <taxon>eudicotyledons</taxon>
        <taxon>Gunneridae</taxon>
        <taxon>Pentapetalae</taxon>
        <taxon>rosids</taxon>
        <taxon>fabids</taxon>
        <taxon>Fabales</taxon>
        <taxon>Fabaceae</taxon>
        <taxon>Papilionoideae</taxon>
        <taxon>50 kb inversion clade</taxon>
        <taxon>NPAAA clade</taxon>
        <taxon>indigoferoid/millettioid clade</taxon>
        <taxon>Phaseoleae</taxon>
        <taxon>Glycine</taxon>
        <taxon>Glycine subgen. Soja</taxon>
    </lineage>
</organism>
<dbReference type="SUPFAM" id="SSF46785">
    <property type="entry name" value="Winged helix' DNA-binding domain"/>
    <property type="match status" value="1"/>
</dbReference>
<dbReference type="InterPro" id="IPR032675">
    <property type="entry name" value="LRR_dom_sf"/>
</dbReference>
<sequence length="1141" mass="129495">MASKAIIQCSSSSSHVMRTYDVFVSFRGEDTRNNITSFLLGSLESKGIDVFKDNEDLRKGESIAPELLQAIEVSRIFVVVFSKNYASSTWCLRELTHICNCTQTSPGSVLPIFYDVDPSDVRKLSGSYEEAFAKYKERFREDREKMKEVQTWREALKEVGELGGWDIRDKSQNAEIEKIVQTIIKKLGSKFSSLPKDNLVGMESRVEELVKCLRLGSVNDVRVVGISGMSGIGKTELARALYERISDQFDVHCLVDDVSKIYQDSGRLGVQKQLLSQCLNEKNLEIYDVSQGTCLAWKRLQNAKALVVFDEVVNERQLQMFTGNRDSLLRECLGGGSRIIIISRDEHILRTHGVDDVYQVPLLDREEAVQLFCKNAFKDNFIMSGYAEFADVILSQAQGNPLAIKAVGSSLFGLNAPQWRSAVAKLREQKSRDIMDVLRISFDELDDTNKEIFLDIACFFNNFYVKSVMEILDFRGFYPEHGLQVLQDRSLIINEYGIIGMHGLLIDLGRCIVREKSPKEPSNWSRLWKYQDLYKIMSNNMAAEKLEAIAVDYESDDEGFHEIRVDALSKMSHLKLLKLWGVTSSGSLNHLSDELGYITWDKYPFVCLPKSFQPNKLVELCLEYSNIKHLWKDRKPLHNLRRLVLSHSKNLIELPDLGEALNLEWLDLKGCIKLKKINPSIGLLRKLAYLNLKDCTSLVELPHFKEDLNLQHLTLEGCTHLKHINPSVGLLRKLEYLILEDCKSLVSLPNSILCLNSLKYLSLYGCSGLYNSGLLKEPRDAELLKQLCIGEASTDSKSISSIVKRWFMWSPRLWYSRAHNDSVGCLLPSAPTIPPSMIQLDLSYCNLVQIPDAIGNLHCLEILNLEGNSFAALPDLKGLSKLRYLKLDHCKHLKDFPKLPARTDLSYTFLLPILGRAVELPVWGFSVPKAPNVELPRALGLSMFNCPELVEREGCSSMVLSWMIQIVQAHYQNNFAWWPIGMPGFSNPYICSVIPGSEIEGWFTTQHVSKDNLITIDPPPLMQHDKCIGVAYCVVFAAHSTDLEMVPPETERGYPVMGIVWIPVDVHEDVVTDKSDHLCLFYSPTYIGIGDWKLKVKIMDKKGFPVEVKKYGYRRVHEEDLDLEPSLNTAGIRKRKRGTDE</sequence>